<keyword evidence="3" id="KW-0997">Cell inner membrane</keyword>
<dbReference type="SUPFAM" id="SSF52540">
    <property type="entry name" value="P-loop containing nucleoside triphosphate hydrolases"/>
    <property type="match status" value="1"/>
</dbReference>
<dbReference type="Pfam" id="PF12399">
    <property type="entry name" value="BCA_ABC_TP_C"/>
    <property type="match status" value="1"/>
</dbReference>
<dbReference type="InterPro" id="IPR003439">
    <property type="entry name" value="ABC_transporter-like_ATP-bd"/>
</dbReference>
<dbReference type="InterPro" id="IPR003593">
    <property type="entry name" value="AAA+_ATPase"/>
</dbReference>
<dbReference type="PANTHER" id="PTHR45772:SF9">
    <property type="entry name" value="CONSERVED COMPONENT OF ABC TRANSPORTER FOR NATURAL AMINO ACIDS"/>
    <property type="match status" value="1"/>
</dbReference>
<dbReference type="InterPro" id="IPR027417">
    <property type="entry name" value="P-loop_NTPase"/>
</dbReference>
<dbReference type="SMART" id="SM00382">
    <property type="entry name" value="AAA"/>
    <property type="match status" value="1"/>
</dbReference>
<dbReference type="PROSITE" id="PS50893">
    <property type="entry name" value="ABC_TRANSPORTER_2"/>
    <property type="match status" value="1"/>
</dbReference>
<accession>A0ABX5KGW7</accession>
<keyword evidence="4" id="KW-0547">Nucleotide-binding</keyword>
<proteinExistence type="predicted"/>
<evidence type="ECO:0000256" key="5">
    <source>
        <dbReference type="ARBA" id="ARBA00022840"/>
    </source>
</evidence>
<dbReference type="Pfam" id="PF00005">
    <property type="entry name" value="ABC_tran"/>
    <property type="match status" value="1"/>
</dbReference>
<keyword evidence="2" id="KW-1003">Cell membrane</keyword>
<organism evidence="7 8">
    <name type="scientific">Paraburkholderia unamae</name>
    <dbReference type="NCBI Taxonomy" id="219649"/>
    <lineage>
        <taxon>Bacteria</taxon>
        <taxon>Pseudomonadati</taxon>
        <taxon>Pseudomonadota</taxon>
        <taxon>Betaproteobacteria</taxon>
        <taxon>Burkholderiales</taxon>
        <taxon>Burkholderiaceae</taxon>
        <taxon>Paraburkholderia</taxon>
    </lineage>
</organism>
<keyword evidence="5 7" id="KW-0067">ATP-binding</keyword>
<dbReference type="GO" id="GO:0005524">
    <property type="term" value="F:ATP binding"/>
    <property type="evidence" value="ECO:0007669"/>
    <property type="project" value="UniProtKB-KW"/>
</dbReference>
<evidence type="ECO:0000313" key="7">
    <source>
        <dbReference type="EMBL" id="PVX75722.1"/>
    </source>
</evidence>
<dbReference type="InterPro" id="IPR051120">
    <property type="entry name" value="ABC_AA/LPS_Transport"/>
</dbReference>
<dbReference type="Proteomes" id="UP000245712">
    <property type="component" value="Unassembled WGS sequence"/>
</dbReference>
<evidence type="ECO:0000256" key="1">
    <source>
        <dbReference type="ARBA" id="ARBA00022448"/>
    </source>
</evidence>
<reference evidence="7 8" key="1">
    <citation type="submission" date="2018-05" db="EMBL/GenBank/DDBJ databases">
        <title>Genomic Encyclopedia of Type Strains, Phase IV (KMG-V): Genome sequencing to study the core and pangenomes of soil and plant-associated prokaryotes.</title>
        <authorList>
            <person name="Whitman W."/>
        </authorList>
    </citation>
    <scope>NUCLEOTIDE SEQUENCE [LARGE SCALE GENOMIC DNA]</scope>
    <source>
        <strain evidence="7 8">SCZa-39</strain>
    </source>
</reference>
<evidence type="ECO:0000256" key="2">
    <source>
        <dbReference type="ARBA" id="ARBA00022475"/>
    </source>
</evidence>
<dbReference type="InterPro" id="IPR032823">
    <property type="entry name" value="BCA_ABC_TP_C"/>
</dbReference>
<gene>
    <name evidence="7" type="ORF">C7402_117134</name>
</gene>
<dbReference type="CDD" id="cd03219">
    <property type="entry name" value="ABC_Mj1267_LivG_branched"/>
    <property type="match status" value="1"/>
</dbReference>
<evidence type="ECO:0000256" key="4">
    <source>
        <dbReference type="ARBA" id="ARBA00022741"/>
    </source>
</evidence>
<protein>
    <submittedName>
        <fullName evidence="7">Amino acid/amide ABC transporter ATP-binding protein 1 (HAAT family)</fullName>
    </submittedName>
</protein>
<sequence length="270" mass="28411">MNGATHAPTQALAPLLRVQGLSKRFGGLRAVQDLGFDVAAGETVGLIGPNGAGKSTAFNLICGALKPSAGTVHLGEHDITGLAPSRVVRLGLARTFQSAAVYPQVSVAENLYRGAISTLPGSVWTQWRGGMLQRANLERLRHEVDEVLELTGLGPVRDTLAGALPYGLQKKLGVAIGIATRPQLLLLDEPAAGLNPEECVAFGELLRTLRAERKLTLLLVEHHMALVMSLCDRIVVLVQGRKIADASPAGVRGDAAVIEAYLGAPDHAHA</sequence>
<dbReference type="EMBL" id="QEOB01000017">
    <property type="protein sequence ID" value="PVX75722.1"/>
    <property type="molecule type" value="Genomic_DNA"/>
</dbReference>
<feature type="domain" description="ABC transporter" evidence="6">
    <location>
        <begin position="16"/>
        <end position="264"/>
    </location>
</feature>
<evidence type="ECO:0000256" key="3">
    <source>
        <dbReference type="ARBA" id="ARBA00022519"/>
    </source>
</evidence>
<dbReference type="PANTHER" id="PTHR45772">
    <property type="entry name" value="CONSERVED COMPONENT OF ABC TRANSPORTER FOR NATURAL AMINO ACIDS-RELATED"/>
    <property type="match status" value="1"/>
</dbReference>
<keyword evidence="3" id="KW-0472">Membrane</keyword>
<evidence type="ECO:0000313" key="8">
    <source>
        <dbReference type="Proteomes" id="UP000245712"/>
    </source>
</evidence>
<keyword evidence="8" id="KW-1185">Reference proteome</keyword>
<comment type="caution">
    <text evidence="7">The sequence shown here is derived from an EMBL/GenBank/DDBJ whole genome shotgun (WGS) entry which is preliminary data.</text>
</comment>
<dbReference type="RefSeq" id="WP_116613391.1">
    <property type="nucleotide sequence ID" value="NZ_QEOB01000017.1"/>
</dbReference>
<dbReference type="Gene3D" id="3.40.50.300">
    <property type="entry name" value="P-loop containing nucleotide triphosphate hydrolases"/>
    <property type="match status" value="1"/>
</dbReference>
<name>A0ABX5KGW7_9BURK</name>
<evidence type="ECO:0000259" key="6">
    <source>
        <dbReference type="PROSITE" id="PS50893"/>
    </source>
</evidence>
<keyword evidence="1" id="KW-0813">Transport</keyword>